<reference evidence="4 5" key="1">
    <citation type="journal article" date="2013" name="Genome Announc.">
        <title>Whole-Genome Sequence of the Clinical Strain Corynebacterium argentoratense DSM 44202, Isolated from a Human Throat Specimen.</title>
        <authorList>
            <person name="Bomholt C."/>
            <person name="Glaub A."/>
            <person name="Gravermann K."/>
            <person name="Albersmeier A."/>
            <person name="Brinkrolf K."/>
            <person name="Ruckert C."/>
            <person name="Tauch A."/>
        </authorList>
    </citation>
    <scope>NUCLEOTIDE SEQUENCE [LARGE SCALE GENOMIC DNA]</scope>
    <source>
        <strain evidence="4">DSM 44202</strain>
    </source>
</reference>
<evidence type="ECO:0000313" key="4">
    <source>
        <dbReference type="EMBL" id="AGU14240.1"/>
    </source>
</evidence>
<feature type="domain" description="PPM-type phosphatase" evidence="3">
    <location>
        <begin position="6"/>
        <end position="239"/>
    </location>
</feature>
<evidence type="ECO:0000256" key="1">
    <source>
        <dbReference type="SAM" id="MobiDB-lite"/>
    </source>
</evidence>
<dbReference type="AlphaFoldDB" id="U3GS64"/>
<dbReference type="SMART" id="SM00331">
    <property type="entry name" value="PP2C_SIG"/>
    <property type="match status" value="1"/>
</dbReference>
<evidence type="ECO:0000259" key="3">
    <source>
        <dbReference type="PROSITE" id="PS51746"/>
    </source>
</evidence>
<dbReference type="eggNOG" id="COG0631">
    <property type="taxonomic scope" value="Bacteria"/>
</dbReference>
<keyword evidence="2" id="KW-0472">Membrane</keyword>
<keyword evidence="2" id="KW-0812">Transmembrane</keyword>
<dbReference type="Gene3D" id="3.60.40.10">
    <property type="entry name" value="PPM-type phosphatase domain"/>
    <property type="match status" value="1"/>
</dbReference>
<dbReference type="Proteomes" id="UP000016943">
    <property type="component" value="Chromosome"/>
</dbReference>
<dbReference type="SMART" id="SM00332">
    <property type="entry name" value="PP2Cc"/>
    <property type="match status" value="1"/>
</dbReference>
<dbReference type="SUPFAM" id="SSF81606">
    <property type="entry name" value="PP2C-like"/>
    <property type="match status" value="1"/>
</dbReference>
<protein>
    <recommendedName>
        <fullName evidence="3">PPM-type phosphatase domain-containing protein</fullName>
    </recommendedName>
</protein>
<dbReference type="PROSITE" id="PS51746">
    <property type="entry name" value="PPM_2"/>
    <property type="match status" value="1"/>
</dbReference>
<dbReference type="InterPro" id="IPR001932">
    <property type="entry name" value="PPM-type_phosphatase-like_dom"/>
</dbReference>
<dbReference type="HOGENOM" id="CLU_025431_0_0_11"/>
<accession>U3GS64</accession>
<feature type="region of interest" description="Disordered" evidence="1">
    <location>
        <begin position="434"/>
        <end position="453"/>
    </location>
</feature>
<feature type="compositionally biased region" description="Polar residues" evidence="1">
    <location>
        <begin position="436"/>
        <end position="446"/>
    </location>
</feature>
<evidence type="ECO:0000256" key="2">
    <source>
        <dbReference type="SAM" id="Phobius"/>
    </source>
</evidence>
<sequence>MKLALNFTAASDRGLVRQNNEDSAYASPRLLVLADGMGGHAAGEVASQLMVTEFRDLDASVVAGDAGVVSPELLADTAAAGNQAIAEEVRVRPETEGMGTTLTAVSFDGVQLHWCHVGDSRGYVLRDGVLQQVTVDDTFVQSLVDKGELDPEDVSTHPQRSLILKACTGRPVEPTVWSSEARSGDRVLLCSDGLSDPVSFSTIEEALGVGDPAQAARKLIDLALRSGGPDNVTVVVADVVGLDSDDAAGGVEAAALPVDPVVAGALNAGVEDPRPDTAAGRAALIRTIEPAEQPSGRAKTGFFKRLRVWPLIVSLLVVIALVVAAGWVNHASKNNFFVSVDGDRVIVEQGFKSSVVGIDLHKPFQKACLSEQKRVSVVSLEEDSRACVPFTVNALPESVRSSIEGLPESGYDDVLGQLQRLGSEALPVCVKRDSAASGSGDLNSPGKNCREVG</sequence>
<dbReference type="KEGG" id="caz:CARG_00160"/>
<feature type="transmembrane region" description="Helical" evidence="2">
    <location>
        <begin position="308"/>
        <end position="328"/>
    </location>
</feature>
<gene>
    <name evidence="4" type="ORF">CARG_00160</name>
</gene>
<organism evidence="4 5">
    <name type="scientific">Corynebacterium argentoratense DSM 44202</name>
    <dbReference type="NCBI Taxonomy" id="1348662"/>
    <lineage>
        <taxon>Bacteria</taxon>
        <taxon>Bacillati</taxon>
        <taxon>Actinomycetota</taxon>
        <taxon>Actinomycetes</taxon>
        <taxon>Mycobacteriales</taxon>
        <taxon>Corynebacteriaceae</taxon>
        <taxon>Corynebacterium</taxon>
    </lineage>
</organism>
<dbReference type="GeneID" id="78248926"/>
<keyword evidence="2" id="KW-1133">Transmembrane helix</keyword>
<dbReference type="EMBL" id="CP006365">
    <property type="protein sequence ID" value="AGU14240.1"/>
    <property type="molecule type" value="Genomic_DNA"/>
</dbReference>
<dbReference type="CDD" id="cd00143">
    <property type="entry name" value="PP2Cc"/>
    <property type="match status" value="1"/>
</dbReference>
<proteinExistence type="predicted"/>
<dbReference type="PATRIC" id="fig|1348662.3.peg.30"/>
<evidence type="ECO:0000313" key="5">
    <source>
        <dbReference type="Proteomes" id="UP000016943"/>
    </source>
</evidence>
<dbReference type="InterPro" id="IPR036457">
    <property type="entry name" value="PPM-type-like_dom_sf"/>
</dbReference>
<dbReference type="STRING" id="1348662.CARG_00160"/>
<dbReference type="RefSeq" id="WP_020975361.1">
    <property type="nucleotide sequence ID" value="NC_022198.1"/>
</dbReference>
<dbReference type="Pfam" id="PF13672">
    <property type="entry name" value="PP2C_2"/>
    <property type="match status" value="1"/>
</dbReference>
<dbReference type="OrthoDB" id="9801841at2"/>
<name>U3GS64_9CORY</name>
<keyword evidence="5" id="KW-1185">Reference proteome</keyword>